<gene>
    <name evidence="1" type="ORF">SVIM_LOCUS460827</name>
</gene>
<dbReference type="AlphaFoldDB" id="A0A6N2N7B7"/>
<protein>
    <submittedName>
        <fullName evidence="1">Uncharacterized protein</fullName>
    </submittedName>
</protein>
<name>A0A6N2N7B7_SALVM</name>
<proteinExistence type="predicted"/>
<sequence>MKRQKELFFCFDGWIGYQKRRERKVMRAGMFRWPRNYAVEAFISREGEEEEEEEINQNLGQLNNTQHKQKQSCPPDSFATPISHRHLPLIKESQLRMQLMNSQRVRGRRALPGLHQSPPSFTNHACSVFLAFSETAVFLNLAPFCNNPMCDQEYGQEDEEVGEKYQPVKITLKINLAKSH</sequence>
<accession>A0A6N2N7B7</accession>
<evidence type="ECO:0000313" key="1">
    <source>
        <dbReference type="EMBL" id="VFU61544.1"/>
    </source>
</evidence>
<dbReference type="EMBL" id="CAADRP010002118">
    <property type="protein sequence ID" value="VFU61544.1"/>
    <property type="molecule type" value="Genomic_DNA"/>
</dbReference>
<organism evidence="1">
    <name type="scientific">Salix viminalis</name>
    <name type="common">Common osier</name>
    <name type="synonym">Basket willow</name>
    <dbReference type="NCBI Taxonomy" id="40686"/>
    <lineage>
        <taxon>Eukaryota</taxon>
        <taxon>Viridiplantae</taxon>
        <taxon>Streptophyta</taxon>
        <taxon>Embryophyta</taxon>
        <taxon>Tracheophyta</taxon>
        <taxon>Spermatophyta</taxon>
        <taxon>Magnoliopsida</taxon>
        <taxon>eudicotyledons</taxon>
        <taxon>Gunneridae</taxon>
        <taxon>Pentapetalae</taxon>
        <taxon>rosids</taxon>
        <taxon>fabids</taxon>
        <taxon>Malpighiales</taxon>
        <taxon>Salicaceae</taxon>
        <taxon>Saliceae</taxon>
        <taxon>Salix</taxon>
    </lineage>
</organism>
<reference evidence="1" key="1">
    <citation type="submission" date="2019-03" db="EMBL/GenBank/DDBJ databases">
        <authorList>
            <person name="Mank J."/>
            <person name="Almeida P."/>
        </authorList>
    </citation>
    <scope>NUCLEOTIDE SEQUENCE</scope>
    <source>
        <strain evidence="1">78183</strain>
    </source>
</reference>